<accession>A0A0G0LMR4</accession>
<dbReference type="Proteomes" id="UP000033934">
    <property type="component" value="Unassembled WGS sequence"/>
</dbReference>
<name>A0A0G0LMR4_9BACT</name>
<reference evidence="1 2" key="1">
    <citation type="journal article" date="2015" name="Nature">
        <title>rRNA introns, odd ribosomes, and small enigmatic genomes across a large radiation of phyla.</title>
        <authorList>
            <person name="Brown C.T."/>
            <person name="Hug L.A."/>
            <person name="Thomas B.C."/>
            <person name="Sharon I."/>
            <person name="Castelle C.J."/>
            <person name="Singh A."/>
            <person name="Wilkins M.J."/>
            <person name="Williams K.H."/>
            <person name="Banfield J.F."/>
        </authorList>
    </citation>
    <scope>NUCLEOTIDE SEQUENCE [LARGE SCALE GENOMIC DNA]</scope>
</reference>
<evidence type="ECO:0000313" key="2">
    <source>
        <dbReference type="Proteomes" id="UP000033934"/>
    </source>
</evidence>
<evidence type="ECO:0000313" key="1">
    <source>
        <dbReference type="EMBL" id="KKQ89270.1"/>
    </source>
</evidence>
<proteinExistence type="predicted"/>
<organism evidence="1 2">
    <name type="scientific">Berkelbacteria bacterium GW2011_GWA2_38_9</name>
    <dbReference type="NCBI Taxonomy" id="1618334"/>
    <lineage>
        <taxon>Bacteria</taxon>
        <taxon>Candidatus Berkelbacteria</taxon>
    </lineage>
</organism>
<protein>
    <submittedName>
        <fullName evidence="1">Uncharacterized protein</fullName>
    </submittedName>
</protein>
<sequence length="49" mass="5712">MSQKVKKQPKIDKKVKNLPKEIRDLIVDTTGMKVKKTLTQILDELRYGN</sequence>
<dbReference type="EMBL" id="LBVO01000030">
    <property type="protein sequence ID" value="KKQ89270.1"/>
    <property type="molecule type" value="Genomic_DNA"/>
</dbReference>
<gene>
    <name evidence="1" type="ORF">UT11_C0030G0005</name>
</gene>
<dbReference type="AlphaFoldDB" id="A0A0G0LMR4"/>
<comment type="caution">
    <text evidence="1">The sequence shown here is derived from an EMBL/GenBank/DDBJ whole genome shotgun (WGS) entry which is preliminary data.</text>
</comment>